<evidence type="ECO:0000256" key="4">
    <source>
        <dbReference type="ARBA" id="ARBA00022741"/>
    </source>
</evidence>
<dbReference type="Pfam" id="PF13188">
    <property type="entry name" value="PAS_8"/>
    <property type="match status" value="1"/>
</dbReference>
<evidence type="ECO:0000313" key="11">
    <source>
        <dbReference type="Proteomes" id="UP001172083"/>
    </source>
</evidence>
<name>A0ABT8KYZ0_9BACT</name>
<evidence type="ECO:0000313" key="10">
    <source>
        <dbReference type="EMBL" id="MDN5210660.1"/>
    </source>
</evidence>
<dbReference type="CDD" id="cd00075">
    <property type="entry name" value="HATPase"/>
    <property type="match status" value="1"/>
</dbReference>
<feature type="transmembrane region" description="Helical" evidence="8">
    <location>
        <begin position="7"/>
        <end position="29"/>
    </location>
</feature>
<dbReference type="InterPro" id="IPR000014">
    <property type="entry name" value="PAS"/>
</dbReference>
<evidence type="ECO:0000256" key="1">
    <source>
        <dbReference type="ARBA" id="ARBA00000085"/>
    </source>
</evidence>
<dbReference type="Gene3D" id="3.30.565.10">
    <property type="entry name" value="Histidine kinase-like ATPase, C-terminal domain"/>
    <property type="match status" value="1"/>
</dbReference>
<keyword evidence="7" id="KW-0902">Two-component regulatory system</keyword>
<protein>
    <recommendedName>
        <fullName evidence="2">histidine kinase</fullName>
        <ecNumber evidence="2">2.7.13.3</ecNumber>
    </recommendedName>
</protein>
<dbReference type="GO" id="GO:0005524">
    <property type="term" value="F:ATP binding"/>
    <property type="evidence" value="ECO:0007669"/>
    <property type="project" value="UniProtKB-KW"/>
</dbReference>
<keyword evidence="5" id="KW-0418">Kinase</keyword>
<proteinExistence type="predicted"/>
<dbReference type="PRINTS" id="PR00344">
    <property type="entry name" value="BCTRLSENSOR"/>
</dbReference>
<dbReference type="InterPro" id="IPR004358">
    <property type="entry name" value="Sig_transdc_His_kin-like_C"/>
</dbReference>
<evidence type="ECO:0000256" key="8">
    <source>
        <dbReference type="SAM" id="Phobius"/>
    </source>
</evidence>
<dbReference type="PROSITE" id="PS50109">
    <property type="entry name" value="HIS_KIN"/>
    <property type="match status" value="1"/>
</dbReference>
<dbReference type="InterPro" id="IPR005467">
    <property type="entry name" value="His_kinase_dom"/>
</dbReference>
<organism evidence="10 11">
    <name type="scientific">Agaribacillus aureus</name>
    <dbReference type="NCBI Taxonomy" id="3051825"/>
    <lineage>
        <taxon>Bacteria</taxon>
        <taxon>Pseudomonadati</taxon>
        <taxon>Bacteroidota</taxon>
        <taxon>Cytophagia</taxon>
        <taxon>Cytophagales</taxon>
        <taxon>Splendidivirgaceae</taxon>
        <taxon>Agaribacillus</taxon>
    </lineage>
</organism>
<evidence type="ECO:0000256" key="7">
    <source>
        <dbReference type="ARBA" id="ARBA00023012"/>
    </source>
</evidence>
<evidence type="ECO:0000256" key="5">
    <source>
        <dbReference type="ARBA" id="ARBA00022777"/>
    </source>
</evidence>
<evidence type="ECO:0000259" key="9">
    <source>
        <dbReference type="PROSITE" id="PS50109"/>
    </source>
</evidence>
<gene>
    <name evidence="10" type="ORF">QQ020_01335</name>
</gene>
<sequence>MKLHKSYSLGIFLRVIVILILCFTIVYFWTHTPYWTISVWGMVFLVIVTVDLIRNIEKSKREMVNFLLAIKQNDFTISSPPSNRKIDLKYAQKQILKVFQRLNKEKESEHQYLKTVVEHVKVALICFDDEGEITLLNQAASQLFDRPYLKNIATLKIIDEELYFLLRSLRPGQKQLIKVVLKNKLMHLSLQATAFKIKGNNYKLVSFQDIKSELEEKELESWQKLIRVMTHEIKNSAIPIATLTDVTYQQLIDENNDPKDLANLDKEELDDIKTSLKTIASRSKGLVNFVKAYNHLTKIPPPKIQSVEVSGMLKRIEKLLMPQFKDSGIVLKYQLEPPDLAIKADSDLIEQVIINLLINAVDALKPVDNPQITISSFVNPDGKKCIQIHDNGIGISDEILENVFVPFYTTKNEGSGIGLSLSRQIMRLHHGTIEISSKEGHGTSAKLWF</sequence>
<evidence type="ECO:0000256" key="3">
    <source>
        <dbReference type="ARBA" id="ARBA00022679"/>
    </source>
</evidence>
<dbReference type="EC" id="2.7.13.3" evidence="2"/>
<comment type="caution">
    <text evidence="10">The sequence shown here is derived from an EMBL/GenBank/DDBJ whole genome shotgun (WGS) entry which is preliminary data.</text>
</comment>
<dbReference type="RefSeq" id="WP_346756003.1">
    <property type="nucleotide sequence ID" value="NZ_JAUJEB010000001.1"/>
</dbReference>
<comment type="catalytic activity">
    <reaction evidence="1">
        <text>ATP + protein L-histidine = ADP + protein N-phospho-L-histidine.</text>
        <dbReference type="EC" id="2.7.13.3"/>
    </reaction>
</comment>
<dbReference type="InterPro" id="IPR003594">
    <property type="entry name" value="HATPase_dom"/>
</dbReference>
<dbReference type="Pfam" id="PF02518">
    <property type="entry name" value="HATPase_c"/>
    <property type="match status" value="1"/>
</dbReference>
<feature type="transmembrane region" description="Helical" evidence="8">
    <location>
        <begin position="35"/>
        <end position="53"/>
    </location>
</feature>
<keyword evidence="8" id="KW-0812">Transmembrane</keyword>
<dbReference type="SMART" id="SM00387">
    <property type="entry name" value="HATPase_c"/>
    <property type="match status" value="1"/>
</dbReference>
<dbReference type="Gene3D" id="3.30.450.20">
    <property type="entry name" value="PAS domain"/>
    <property type="match status" value="1"/>
</dbReference>
<keyword evidence="3" id="KW-0808">Transferase</keyword>
<keyword evidence="8" id="KW-1133">Transmembrane helix</keyword>
<keyword evidence="8" id="KW-0472">Membrane</keyword>
<keyword evidence="11" id="KW-1185">Reference proteome</keyword>
<dbReference type="Proteomes" id="UP001172083">
    <property type="component" value="Unassembled WGS sequence"/>
</dbReference>
<reference evidence="10" key="1">
    <citation type="submission" date="2023-06" db="EMBL/GenBank/DDBJ databases">
        <title>Genomic of Agaribacillus aureum.</title>
        <authorList>
            <person name="Wang G."/>
        </authorList>
    </citation>
    <scope>NUCLEOTIDE SEQUENCE</scope>
    <source>
        <strain evidence="10">BMA12</strain>
    </source>
</reference>
<dbReference type="PANTHER" id="PTHR43065:SF46">
    <property type="entry name" value="C4-DICARBOXYLATE TRANSPORT SENSOR PROTEIN DCTB"/>
    <property type="match status" value="1"/>
</dbReference>
<evidence type="ECO:0000256" key="2">
    <source>
        <dbReference type="ARBA" id="ARBA00012438"/>
    </source>
</evidence>
<accession>A0ABT8KYZ0</accession>
<keyword evidence="4" id="KW-0547">Nucleotide-binding</keyword>
<dbReference type="EMBL" id="JAUJEB010000001">
    <property type="protein sequence ID" value="MDN5210660.1"/>
    <property type="molecule type" value="Genomic_DNA"/>
</dbReference>
<dbReference type="SUPFAM" id="SSF55874">
    <property type="entry name" value="ATPase domain of HSP90 chaperone/DNA topoisomerase II/histidine kinase"/>
    <property type="match status" value="1"/>
</dbReference>
<evidence type="ECO:0000256" key="6">
    <source>
        <dbReference type="ARBA" id="ARBA00022840"/>
    </source>
</evidence>
<dbReference type="PANTHER" id="PTHR43065">
    <property type="entry name" value="SENSOR HISTIDINE KINASE"/>
    <property type="match status" value="1"/>
</dbReference>
<feature type="domain" description="Histidine kinase" evidence="9">
    <location>
        <begin position="228"/>
        <end position="449"/>
    </location>
</feature>
<dbReference type="InterPro" id="IPR036890">
    <property type="entry name" value="HATPase_C_sf"/>
</dbReference>
<keyword evidence="6 10" id="KW-0067">ATP-binding</keyword>